<dbReference type="Proteomes" id="UP000761380">
    <property type="component" value="Unassembled WGS sequence"/>
</dbReference>
<comment type="caution">
    <text evidence="1">The sequence shown here is derived from an EMBL/GenBank/DDBJ whole genome shotgun (WGS) entry which is preliminary data.</text>
</comment>
<sequence>MIPVLIAVGVAGLVGGAIIAANWDAVVEWLSNLVVKIRDAFNSFKKAIGHAGMVVAQKIREAITAIRHKLYYKEQGKWMLETTTCEVDESEVPPAIRKKVSEQEADISDDMQRVLGLEL</sequence>
<evidence type="ECO:0000313" key="1">
    <source>
        <dbReference type="EMBL" id="MBE6092366.1"/>
    </source>
</evidence>
<gene>
    <name evidence="1" type="ORF">E7201_04205</name>
</gene>
<reference evidence="1" key="1">
    <citation type="submission" date="2019-04" db="EMBL/GenBank/DDBJ databases">
        <title>Evolution of Biomass-Degrading Anaerobic Consortia Revealed by Metagenomics.</title>
        <authorList>
            <person name="Peng X."/>
        </authorList>
    </citation>
    <scope>NUCLEOTIDE SEQUENCE</scope>
    <source>
        <strain evidence="1">SIG240</strain>
    </source>
</reference>
<dbReference type="EMBL" id="SVBY01000021">
    <property type="protein sequence ID" value="MBE6092366.1"/>
    <property type="molecule type" value="Genomic_DNA"/>
</dbReference>
<protein>
    <submittedName>
        <fullName evidence="1">Uncharacterized protein</fullName>
    </submittedName>
</protein>
<name>A0A927WI96_SELRU</name>
<organism evidence="1 2">
    <name type="scientific">Selenomonas ruminantium</name>
    <dbReference type="NCBI Taxonomy" id="971"/>
    <lineage>
        <taxon>Bacteria</taxon>
        <taxon>Bacillati</taxon>
        <taxon>Bacillota</taxon>
        <taxon>Negativicutes</taxon>
        <taxon>Selenomonadales</taxon>
        <taxon>Selenomonadaceae</taxon>
        <taxon>Selenomonas</taxon>
    </lineage>
</organism>
<dbReference type="AlphaFoldDB" id="A0A927WI96"/>
<evidence type="ECO:0000313" key="2">
    <source>
        <dbReference type="Proteomes" id="UP000761380"/>
    </source>
</evidence>
<proteinExistence type="predicted"/>
<accession>A0A927WI96</accession>